<feature type="chain" id="PRO_5025423191" evidence="4">
    <location>
        <begin position="22"/>
        <end position="746"/>
    </location>
</feature>
<keyword evidence="3 4" id="KW-0732">Signal</keyword>
<dbReference type="SUPFAM" id="SSF51126">
    <property type="entry name" value="Pectin lyase-like"/>
    <property type="match status" value="1"/>
</dbReference>
<protein>
    <submittedName>
        <fullName evidence="7">Uncharacterized protein</fullName>
    </submittedName>
</protein>
<feature type="signal peptide" evidence="4">
    <location>
        <begin position="1"/>
        <end position="21"/>
    </location>
</feature>
<evidence type="ECO:0000313" key="7">
    <source>
        <dbReference type="EMBL" id="VGO14171.1"/>
    </source>
</evidence>
<dbReference type="NCBIfam" id="NF033679">
    <property type="entry name" value="DNRLRE_dom"/>
    <property type="match status" value="1"/>
</dbReference>
<sequence length="746" mass="80310">MKIPIQWCMAALLALPMLGLAQQPANTLNAITDGAAVGDGVADDTAAINAVISTANAQGKDVYFPAGTYWVTGQISMKNGVSLFGDQNGISLLKASSLKVIGEPDNNGSTVANLAVEDLFFLNLSLNLNGNQKDNITVRQCAFATTIGLGADGFQTVVLSRGANCVVEDCLFFCAEADWDDNGIKGIQNFSNTDMVIRRNIFGLDLGNLTWLDTEWKGYANWMNPEARLLQFKAEEGLPNRMGAMKGAMRLNECRRTLVIDNIFNMDPVACGVEQHAGNMDVDHIIYATQAEDVEIIANWFRGHPNSPAGGLKHRDTAGPGVIAANYFVDTPLLLYSYASDLTHGLDNQLVYRNHFEILTDEATFGRNGISYYMSDTLAGVNNKIASNTFECADGYSSISLHNGDPSEWKVYDSNRYISGAPIEVEGNNAPYSTLSGAPSASETSPYDGYVVPDLDIPEYGEEPAVPPSPGSAQFEVLEDTYVKQADPTGNFGTASTLNVRKEGTSEINAFLKFMVSGITNGIVSAKVRLYSLHDHTVGIWRVNDVAWSETSMTWDGRPTMDETISTAAALTEQWVELDVSSVVTGNGTYAFGLKTTSANYRNFSSREGAGIPTLLLTFAEGNNDLDGDLIPNGWEEEYFGGATNAMATADADGDGFDNLAEFIAGTNPTNAGSFFAASSTNLSSGFVVEWSAVSNREYGVWHSVSLTNAFTNLASGILFPQNSYTDTLHAIEAGGFYEVDVKLLP</sequence>
<dbReference type="InterPro" id="IPR012334">
    <property type="entry name" value="Pectin_lyas_fold"/>
</dbReference>
<organism evidence="7 8">
    <name type="scientific">Pontiella desulfatans</name>
    <dbReference type="NCBI Taxonomy" id="2750659"/>
    <lineage>
        <taxon>Bacteria</taxon>
        <taxon>Pseudomonadati</taxon>
        <taxon>Kiritimatiellota</taxon>
        <taxon>Kiritimatiellia</taxon>
        <taxon>Kiritimatiellales</taxon>
        <taxon>Pontiellaceae</taxon>
        <taxon>Pontiella</taxon>
    </lineage>
</organism>
<dbReference type="Gene3D" id="2.160.20.10">
    <property type="entry name" value="Single-stranded right-handed beta-helix, Pectin lyase-like"/>
    <property type="match status" value="1"/>
</dbReference>
<dbReference type="EMBL" id="CAAHFG010000001">
    <property type="protein sequence ID" value="VGO14171.1"/>
    <property type="molecule type" value="Genomic_DNA"/>
</dbReference>
<proteinExistence type="predicted"/>
<dbReference type="Proteomes" id="UP000366872">
    <property type="component" value="Unassembled WGS sequence"/>
</dbReference>
<evidence type="ECO:0000313" key="8">
    <source>
        <dbReference type="Proteomes" id="UP000366872"/>
    </source>
</evidence>
<keyword evidence="2" id="KW-0964">Secreted</keyword>
<feature type="domain" description="Carbohydrate-binding module family 96" evidence="6">
    <location>
        <begin position="473"/>
        <end position="618"/>
    </location>
</feature>
<evidence type="ECO:0000256" key="1">
    <source>
        <dbReference type="ARBA" id="ARBA00004613"/>
    </source>
</evidence>
<dbReference type="Pfam" id="PF24517">
    <property type="entry name" value="CBM96"/>
    <property type="match status" value="1"/>
</dbReference>
<dbReference type="InterPro" id="IPR055372">
    <property type="entry name" value="CBM96"/>
</dbReference>
<dbReference type="InterPro" id="IPR011050">
    <property type="entry name" value="Pectin_lyase_fold/virulence"/>
</dbReference>
<dbReference type="RefSeq" id="WP_168442238.1">
    <property type="nucleotide sequence ID" value="NZ_CAAHFG010000001.1"/>
</dbReference>
<gene>
    <name evidence="7" type="ORF">PDESU_02730</name>
</gene>
<dbReference type="AlphaFoldDB" id="A0A6C2U3P9"/>
<evidence type="ECO:0000256" key="4">
    <source>
        <dbReference type="SAM" id="SignalP"/>
    </source>
</evidence>
<accession>A0A6C2U3P9</accession>
<evidence type="ECO:0000256" key="2">
    <source>
        <dbReference type="ARBA" id="ARBA00022525"/>
    </source>
</evidence>
<evidence type="ECO:0000259" key="6">
    <source>
        <dbReference type="Pfam" id="PF24517"/>
    </source>
</evidence>
<feature type="domain" description="Rhamnogalacturonase A/B/Epimerase-like pectate lyase" evidence="5">
    <location>
        <begin position="31"/>
        <end position="97"/>
    </location>
</feature>
<comment type="subcellular location">
    <subcellularLocation>
        <location evidence="1">Secreted</location>
    </subcellularLocation>
</comment>
<dbReference type="InterPro" id="IPR024535">
    <property type="entry name" value="RHGA/B-epi-like_pectate_lyase"/>
</dbReference>
<dbReference type="GO" id="GO:0005576">
    <property type="term" value="C:extracellular region"/>
    <property type="evidence" value="ECO:0007669"/>
    <property type="project" value="UniProtKB-SubCell"/>
</dbReference>
<dbReference type="Pfam" id="PF12708">
    <property type="entry name" value="Pect-lyase_RHGA_epim"/>
    <property type="match status" value="1"/>
</dbReference>
<keyword evidence="8" id="KW-1185">Reference proteome</keyword>
<name>A0A6C2U3P9_PONDE</name>
<reference evidence="7 8" key="1">
    <citation type="submission" date="2019-04" db="EMBL/GenBank/DDBJ databases">
        <authorList>
            <person name="Van Vliet M D."/>
        </authorList>
    </citation>
    <scope>NUCLEOTIDE SEQUENCE [LARGE SCALE GENOMIC DNA]</scope>
    <source>
        <strain evidence="7 8">F1</strain>
    </source>
</reference>
<evidence type="ECO:0000259" key="5">
    <source>
        <dbReference type="Pfam" id="PF12708"/>
    </source>
</evidence>
<evidence type="ECO:0000256" key="3">
    <source>
        <dbReference type="ARBA" id="ARBA00022729"/>
    </source>
</evidence>